<feature type="compositionally biased region" description="Low complexity" evidence="1">
    <location>
        <begin position="259"/>
        <end position="275"/>
    </location>
</feature>
<dbReference type="AlphaFoldDB" id="A0AB34K2M0"/>
<evidence type="ECO:0000259" key="2">
    <source>
        <dbReference type="Pfam" id="PF04577"/>
    </source>
</evidence>
<proteinExistence type="predicted"/>
<protein>
    <recommendedName>
        <fullName evidence="2">Glycosyltransferase 61 catalytic domain-containing protein</fullName>
    </recommendedName>
</protein>
<comment type="caution">
    <text evidence="3">The sequence shown here is derived from an EMBL/GenBank/DDBJ whole genome shotgun (WGS) entry which is preliminary data.</text>
</comment>
<dbReference type="Proteomes" id="UP001515480">
    <property type="component" value="Unassembled WGS sequence"/>
</dbReference>
<feature type="domain" description="Glycosyltransferase 61 catalytic" evidence="2">
    <location>
        <begin position="483"/>
        <end position="670"/>
    </location>
</feature>
<sequence>MASGGAASASLCSSTPARVPTLLARTSARQGGRAFVASEALAVPTVWNVCNASSVRCVRTVALTSPFSAANPAPRAAGLTPADDPHVRRQFWWQRHPYAAPRPFGWLWPSGGGGAAIQNESRATPRERRERARAITRLEHSYSVAVGRVLSPRGGFVEGCARCAHEAAIYAPPTPHHSTPGTPLHLTHLTTPLQSRRCTSHTSPLHSSHAAAPHTPHHSTPVTPLHLTHLTTPPQARRCTSHTSPLHSRHAAAPHTPHHSTPGTPLHLTHLTTPLQARRCTSHTSPLHSSHAAAPHTPHHSTPGTPLHLTHLTTPPQARRCTSHTSPLHSRHAAAPHTPHHSTPGTPLHLTHLTTPLQARRCTSHTSPLHSSHAAAPHTPHHSTPGTPLHLTHLTTPLQSRRCTSHTSPLHSSHAAAPLTTPPAPRPSAGAALLVDWRAGVVADPPARAPRRARAAYYALATRAPLLSFARLLVLAQRFSSDYGHFLTELLPRLVVARAEILADPQMHLFVDCSARFVRPWLRFFLGDVSARLVCSEARRLVHADCLAFARFATPFTSGWRLGLERVRAAAHRQAGVAEARASRLAVWADRDLSARGGGTVNRVRHVPRAQQILAALRARLPDYRLVDFRGSKFSPAQTVQLFSAASLVLGPSGSAMHNVLFCRPGALVVEILPADLSYAAIWQDAVLLRLHYRAFHLPGFTCATNATFSDAEIERLASGISACLAGIEGATPSIEAAKVDGQKHHRLQGTTPHLKKRALRRRRFDGNPVVV</sequence>
<organism evidence="3 4">
    <name type="scientific">Prymnesium parvum</name>
    <name type="common">Toxic golden alga</name>
    <dbReference type="NCBI Taxonomy" id="97485"/>
    <lineage>
        <taxon>Eukaryota</taxon>
        <taxon>Haptista</taxon>
        <taxon>Haptophyta</taxon>
        <taxon>Prymnesiophyceae</taxon>
        <taxon>Prymnesiales</taxon>
        <taxon>Prymnesiaceae</taxon>
        <taxon>Prymnesium</taxon>
    </lineage>
</organism>
<feature type="compositionally biased region" description="Basic residues" evidence="1">
    <location>
        <begin position="329"/>
        <end position="340"/>
    </location>
</feature>
<feature type="compositionally biased region" description="Low complexity" evidence="1">
    <location>
        <begin position="341"/>
        <end position="357"/>
    </location>
</feature>
<reference evidence="3 4" key="1">
    <citation type="journal article" date="2024" name="Science">
        <title>Giant polyketide synthase enzymes in the biosynthesis of giant marine polyether toxins.</title>
        <authorList>
            <person name="Fallon T.R."/>
            <person name="Shende V.V."/>
            <person name="Wierzbicki I.H."/>
            <person name="Pendleton A.L."/>
            <person name="Watervoot N.F."/>
            <person name="Auber R.P."/>
            <person name="Gonzalez D.J."/>
            <person name="Wisecaver J.H."/>
            <person name="Moore B.S."/>
        </authorList>
    </citation>
    <scope>NUCLEOTIDE SEQUENCE [LARGE SCALE GENOMIC DNA]</scope>
    <source>
        <strain evidence="3 4">12B1</strain>
    </source>
</reference>
<accession>A0AB34K2M0</accession>
<evidence type="ECO:0000256" key="1">
    <source>
        <dbReference type="SAM" id="MobiDB-lite"/>
    </source>
</evidence>
<name>A0AB34K2M0_PRYPA</name>
<feature type="compositionally biased region" description="Basic residues" evidence="1">
    <location>
        <begin position="247"/>
        <end position="258"/>
    </location>
</feature>
<keyword evidence="4" id="KW-1185">Reference proteome</keyword>
<evidence type="ECO:0000313" key="4">
    <source>
        <dbReference type="Proteomes" id="UP001515480"/>
    </source>
</evidence>
<dbReference type="InterPro" id="IPR049625">
    <property type="entry name" value="Glyco_transf_61_cat"/>
</dbReference>
<feature type="region of interest" description="Disordered" evidence="1">
    <location>
        <begin position="193"/>
        <end position="427"/>
    </location>
</feature>
<dbReference type="Pfam" id="PF04577">
    <property type="entry name" value="Glyco_transf_61"/>
    <property type="match status" value="1"/>
</dbReference>
<dbReference type="EMBL" id="JBGBPQ010000003">
    <property type="protein sequence ID" value="KAL1527487.1"/>
    <property type="molecule type" value="Genomic_DNA"/>
</dbReference>
<feature type="compositionally biased region" description="Low complexity" evidence="1">
    <location>
        <begin position="200"/>
        <end position="234"/>
    </location>
</feature>
<feature type="compositionally biased region" description="Low complexity" evidence="1">
    <location>
        <begin position="364"/>
        <end position="398"/>
    </location>
</feature>
<dbReference type="GO" id="GO:0016757">
    <property type="term" value="F:glycosyltransferase activity"/>
    <property type="evidence" value="ECO:0007669"/>
    <property type="project" value="InterPro"/>
</dbReference>
<gene>
    <name evidence="3" type="ORF">AB1Y20_016152</name>
</gene>
<feature type="compositionally biased region" description="Low complexity" evidence="1">
    <location>
        <begin position="282"/>
        <end position="316"/>
    </location>
</feature>
<feature type="compositionally biased region" description="Polar residues" evidence="1">
    <location>
        <begin position="399"/>
        <end position="411"/>
    </location>
</feature>
<evidence type="ECO:0000313" key="3">
    <source>
        <dbReference type="EMBL" id="KAL1527487.1"/>
    </source>
</evidence>